<dbReference type="GO" id="GO:0003887">
    <property type="term" value="F:DNA-directed DNA polymerase activity"/>
    <property type="evidence" value="ECO:0007669"/>
    <property type="project" value="InterPro"/>
</dbReference>
<feature type="non-terminal residue" evidence="1">
    <location>
        <position position="1"/>
    </location>
</feature>
<dbReference type="PANTHER" id="PTHR11669:SF8">
    <property type="entry name" value="DNA POLYMERASE III SUBUNIT DELTA"/>
    <property type="match status" value="1"/>
</dbReference>
<gene>
    <name evidence="1" type="ORF">METZ01_LOCUS9486</name>
</gene>
<evidence type="ECO:0000313" key="1">
    <source>
        <dbReference type="EMBL" id="SUZ56632.1"/>
    </source>
</evidence>
<protein>
    <recommendedName>
        <fullName evidence="2">DNA-directed DNA polymerase</fullName>
    </recommendedName>
</protein>
<organism evidence="1">
    <name type="scientific">marine metagenome</name>
    <dbReference type="NCBI Taxonomy" id="408172"/>
    <lineage>
        <taxon>unclassified sequences</taxon>
        <taxon>metagenomes</taxon>
        <taxon>ecological metagenomes</taxon>
    </lineage>
</organism>
<dbReference type="Gene3D" id="3.40.50.300">
    <property type="entry name" value="P-loop containing nucleotide triphosphate hydrolases"/>
    <property type="match status" value="1"/>
</dbReference>
<dbReference type="SUPFAM" id="SSF52540">
    <property type="entry name" value="P-loop containing nucleoside triphosphate hydrolases"/>
    <property type="match status" value="1"/>
</dbReference>
<dbReference type="EMBL" id="UINC01000514">
    <property type="protein sequence ID" value="SUZ56632.1"/>
    <property type="molecule type" value="Genomic_DNA"/>
</dbReference>
<accession>A0A381NPT4</accession>
<dbReference type="InterPro" id="IPR004622">
    <property type="entry name" value="DNA_pol_HolB"/>
</dbReference>
<name>A0A381NPT4_9ZZZZ</name>
<dbReference type="PANTHER" id="PTHR11669">
    <property type="entry name" value="REPLICATION FACTOR C / DNA POLYMERASE III GAMMA-TAU SUBUNIT"/>
    <property type="match status" value="1"/>
</dbReference>
<reference evidence="1" key="1">
    <citation type="submission" date="2018-05" db="EMBL/GenBank/DDBJ databases">
        <authorList>
            <person name="Lanie J.A."/>
            <person name="Ng W.-L."/>
            <person name="Kazmierczak K.M."/>
            <person name="Andrzejewski T.M."/>
            <person name="Davidsen T.M."/>
            <person name="Wayne K.J."/>
            <person name="Tettelin H."/>
            <person name="Glass J.I."/>
            <person name="Rusch D."/>
            <person name="Podicherti R."/>
            <person name="Tsui H.-C.T."/>
            <person name="Winkler M.E."/>
        </authorList>
    </citation>
    <scope>NUCLEOTIDE SEQUENCE</scope>
</reference>
<dbReference type="InterPro" id="IPR027417">
    <property type="entry name" value="P-loop_NTPase"/>
</dbReference>
<dbReference type="GO" id="GO:0006261">
    <property type="term" value="P:DNA-templated DNA replication"/>
    <property type="evidence" value="ECO:0007669"/>
    <property type="project" value="TreeGrafter"/>
</dbReference>
<dbReference type="NCBIfam" id="TIGR00678">
    <property type="entry name" value="holB"/>
    <property type="match status" value="1"/>
</dbReference>
<dbReference type="Pfam" id="PF13177">
    <property type="entry name" value="DNA_pol3_delta2"/>
    <property type="match status" value="1"/>
</dbReference>
<sequence length="386" mass="41221">VHKPRKPTKAELAAHDEAVATAGSKTAPRAIEPGFGGIIGQDQALNGLQSALLRNRLPHALLFNGPSGIGKATSAGLLTQALNCIKSGPGDACGTCSSCHKVERGLHPDVLWVAPHKGRIRLQQISPRKSDNSETAAPHEPIVNWVGYRPYEGNRRAVVIDDAHKMNPSAQNALLKTLEEPPQSSTLVLITPAPSSLLPTIRSRCQTLRFKPLELALMRRYLEKQLAMSAEEARLRSSLAPGSLGRAINLDLDAHEARRNVAEGALQDALQGGAALLTGAETLLAAGAGERKIDQASSAIDAVRDILHDLLILAVGNQKEMVVNFDRANEWTAWASSLAPDDIVEALGALQQANDRLRSPLQPNARLTIEQALIGVGSALRNKTSK</sequence>
<proteinExistence type="predicted"/>
<evidence type="ECO:0008006" key="2">
    <source>
        <dbReference type="Google" id="ProtNLM"/>
    </source>
</evidence>
<dbReference type="InterPro" id="IPR050238">
    <property type="entry name" value="DNA_Rep/Repair_Clamp_Loader"/>
</dbReference>
<dbReference type="GO" id="GO:0008408">
    <property type="term" value="F:3'-5' exonuclease activity"/>
    <property type="evidence" value="ECO:0007669"/>
    <property type="project" value="InterPro"/>
</dbReference>
<dbReference type="AlphaFoldDB" id="A0A381NPT4"/>